<dbReference type="Gene3D" id="2.60.200.20">
    <property type="match status" value="1"/>
</dbReference>
<feature type="region of interest" description="Disordered" evidence="6">
    <location>
        <begin position="430"/>
        <end position="472"/>
    </location>
</feature>
<protein>
    <recommendedName>
        <fullName evidence="7">FHA domain-containing protein</fullName>
    </recommendedName>
</protein>
<dbReference type="AlphaFoldDB" id="A0A8S1CG86"/>
<name>A0A8S1CG86_9INSE</name>
<dbReference type="InterPro" id="IPR008984">
    <property type="entry name" value="SMAD_FHA_dom_sf"/>
</dbReference>
<evidence type="ECO:0000256" key="1">
    <source>
        <dbReference type="ARBA" id="ARBA00004123"/>
    </source>
</evidence>
<accession>A0A8S1CG86</accession>
<evidence type="ECO:0000256" key="3">
    <source>
        <dbReference type="ARBA" id="ARBA00023204"/>
    </source>
</evidence>
<dbReference type="Pfam" id="PF00498">
    <property type="entry name" value="FHA"/>
    <property type="match status" value="1"/>
</dbReference>
<feature type="compositionally biased region" description="Acidic residues" evidence="6">
    <location>
        <begin position="457"/>
        <end position="472"/>
    </location>
</feature>
<organism evidence="8 9">
    <name type="scientific">Cloeon dipterum</name>
    <dbReference type="NCBI Taxonomy" id="197152"/>
    <lineage>
        <taxon>Eukaryota</taxon>
        <taxon>Metazoa</taxon>
        <taxon>Ecdysozoa</taxon>
        <taxon>Arthropoda</taxon>
        <taxon>Hexapoda</taxon>
        <taxon>Insecta</taxon>
        <taxon>Pterygota</taxon>
        <taxon>Palaeoptera</taxon>
        <taxon>Ephemeroptera</taxon>
        <taxon>Pisciforma</taxon>
        <taxon>Baetidae</taxon>
        <taxon>Cloeon</taxon>
    </lineage>
</organism>
<keyword evidence="9" id="KW-1185">Reference proteome</keyword>
<dbReference type="GO" id="GO:0000724">
    <property type="term" value="P:double-strand break repair via homologous recombination"/>
    <property type="evidence" value="ECO:0007669"/>
    <property type="project" value="TreeGrafter"/>
</dbReference>
<dbReference type="InterPro" id="IPR040227">
    <property type="entry name" value="Nibrin-rel"/>
</dbReference>
<sequence length="596" mass="68020">MLYFVHESTGEKVYLLAGKNYTVGVSSKDFPLKQNDKVDKSISRTHATIRVNFTKEESILPYERKSFPCITVACTDSSTYGTYINEDIETNKKVDKGSVISLKPGDRVRFGLQWNKFSLKHEENVILVSNDLSNKIKEEEVIDTAWQLCAYVQREWNYDILPTFFCSDTLTICPELLCCLCKNIQTATPLFWKDCLKAVLKKESLPSHKSYAPSITNPEINQMYMDKRQRLLIRKKFLFTNEDAYHKWKDVVECAGGTPSKWKCCTERVEAIARSDEYVVIGGLQEYGMDDETKWETKKNLAKLEELSVLYGSRKRFIPLKELALAILKCETDEFCNPNFIKANSEEILVADSIPAEPAQVKQEFVPETVESDFELEEESFISFRDQSALKRRAKSPIAAGGSLWSKVPRMETREPSPCSSTTYVPQKFTSTRADVYTPPVTSSKPASRKRQRIESSSEDEDPFVNSKEEDEEEDIFGFANSSFSKKVKKVCPVEITTNRIVPNVQEPIVLAEDDDYNLEDKWTETSEVKKEPSEEVYVRVSKISLHSSLSFSGRPGSQKVFRKTTHSCMSRLPEIISFRDMTKVTCLTGKIKEAT</sequence>
<feature type="region of interest" description="Disordered" evidence="6">
    <location>
        <begin position="406"/>
        <end position="425"/>
    </location>
</feature>
<keyword evidence="2" id="KW-0227">DNA damage</keyword>
<proteinExistence type="inferred from homology"/>
<dbReference type="Proteomes" id="UP000494165">
    <property type="component" value="Unassembled WGS sequence"/>
</dbReference>
<dbReference type="SUPFAM" id="SSF49879">
    <property type="entry name" value="SMAD/FHA domain"/>
    <property type="match status" value="1"/>
</dbReference>
<comment type="similarity">
    <text evidence="5">Belongs to the Nibrin family.</text>
</comment>
<dbReference type="GO" id="GO:0007095">
    <property type="term" value="P:mitotic G2 DNA damage checkpoint signaling"/>
    <property type="evidence" value="ECO:0007669"/>
    <property type="project" value="InterPro"/>
</dbReference>
<dbReference type="PANTHER" id="PTHR12162:SF0">
    <property type="entry name" value="NIBRIN"/>
    <property type="match status" value="1"/>
</dbReference>
<evidence type="ECO:0000313" key="9">
    <source>
        <dbReference type="Proteomes" id="UP000494165"/>
    </source>
</evidence>
<dbReference type="PROSITE" id="PS50006">
    <property type="entry name" value="FHA_DOMAIN"/>
    <property type="match status" value="1"/>
</dbReference>
<dbReference type="PANTHER" id="PTHR12162">
    <property type="entry name" value="NIBRIN-RELATED"/>
    <property type="match status" value="1"/>
</dbReference>
<dbReference type="OrthoDB" id="552194at2759"/>
<dbReference type="GO" id="GO:0003684">
    <property type="term" value="F:damaged DNA binding"/>
    <property type="evidence" value="ECO:0007669"/>
    <property type="project" value="TreeGrafter"/>
</dbReference>
<dbReference type="Gene3D" id="3.40.50.10980">
    <property type="entry name" value="Nibrin, BRCT2 domain"/>
    <property type="match status" value="1"/>
</dbReference>
<dbReference type="InterPro" id="IPR043014">
    <property type="entry name" value="Nibrin_BRCT2_sf"/>
</dbReference>
<keyword evidence="3" id="KW-0234">DNA repair</keyword>
<evidence type="ECO:0000313" key="8">
    <source>
        <dbReference type="EMBL" id="CAB3368348.1"/>
    </source>
</evidence>
<dbReference type="GO" id="GO:0030870">
    <property type="term" value="C:Mre11 complex"/>
    <property type="evidence" value="ECO:0007669"/>
    <property type="project" value="InterPro"/>
</dbReference>
<evidence type="ECO:0000256" key="5">
    <source>
        <dbReference type="ARBA" id="ARBA00044757"/>
    </source>
</evidence>
<dbReference type="InterPro" id="IPR000253">
    <property type="entry name" value="FHA_dom"/>
</dbReference>
<reference evidence="8 9" key="1">
    <citation type="submission" date="2020-04" db="EMBL/GenBank/DDBJ databases">
        <authorList>
            <person name="Alioto T."/>
            <person name="Alioto T."/>
            <person name="Gomez Garrido J."/>
        </authorList>
    </citation>
    <scope>NUCLEOTIDE SEQUENCE [LARGE SCALE GENOMIC DNA]</scope>
</reference>
<evidence type="ECO:0000256" key="4">
    <source>
        <dbReference type="ARBA" id="ARBA00023242"/>
    </source>
</evidence>
<dbReference type="CDD" id="cd22667">
    <property type="entry name" value="FHA_NBN"/>
    <property type="match status" value="1"/>
</dbReference>
<dbReference type="EMBL" id="CADEPI010000037">
    <property type="protein sequence ID" value="CAB3368348.1"/>
    <property type="molecule type" value="Genomic_DNA"/>
</dbReference>
<gene>
    <name evidence="8" type="ORF">CLODIP_2_CD06854</name>
</gene>
<evidence type="ECO:0000256" key="6">
    <source>
        <dbReference type="SAM" id="MobiDB-lite"/>
    </source>
</evidence>
<keyword evidence="4" id="KW-0539">Nucleus</keyword>
<evidence type="ECO:0000256" key="2">
    <source>
        <dbReference type="ARBA" id="ARBA00022763"/>
    </source>
</evidence>
<comment type="caution">
    <text evidence="8">The sequence shown here is derived from an EMBL/GenBank/DDBJ whole genome shotgun (WGS) entry which is preliminary data.</text>
</comment>
<comment type="subcellular location">
    <subcellularLocation>
        <location evidence="1">Nucleus</location>
    </subcellularLocation>
</comment>
<feature type="domain" description="FHA" evidence="7">
    <location>
        <begin position="21"/>
        <end position="85"/>
    </location>
</feature>
<evidence type="ECO:0000259" key="7">
    <source>
        <dbReference type="PROSITE" id="PS50006"/>
    </source>
</evidence>